<keyword evidence="2" id="KW-1185">Reference proteome</keyword>
<dbReference type="EMBL" id="BOQT01000005">
    <property type="protein sequence ID" value="GIN20574.1"/>
    <property type="molecule type" value="Genomic_DNA"/>
</dbReference>
<dbReference type="Proteomes" id="UP000680279">
    <property type="component" value="Unassembled WGS sequence"/>
</dbReference>
<name>A0ABQ4K4B8_9BACI</name>
<reference evidence="1 2" key="1">
    <citation type="submission" date="2021-03" db="EMBL/GenBank/DDBJ databases">
        <title>Antimicrobial resistance genes in bacteria isolated from Japanese honey, and their potential for conferring macrolide and lincosamide resistance in the American foulbrood pathogen Paenibacillus larvae.</title>
        <authorList>
            <person name="Okamoto M."/>
            <person name="Kumagai M."/>
            <person name="Kanamori H."/>
            <person name="Takamatsu D."/>
        </authorList>
    </citation>
    <scope>NUCLEOTIDE SEQUENCE [LARGE SCALE GENOMIC DNA]</scope>
    <source>
        <strain evidence="1 2">J1TS3</strain>
    </source>
</reference>
<proteinExistence type="predicted"/>
<organism evidence="1 2">
    <name type="scientific">Siminovitchia fordii</name>
    <dbReference type="NCBI Taxonomy" id="254759"/>
    <lineage>
        <taxon>Bacteria</taxon>
        <taxon>Bacillati</taxon>
        <taxon>Bacillota</taxon>
        <taxon>Bacilli</taxon>
        <taxon>Bacillales</taxon>
        <taxon>Bacillaceae</taxon>
        <taxon>Siminovitchia</taxon>
    </lineage>
</organism>
<sequence>MTTIGDNIAMASGVNWLIISKIPHITSKDFSAINRYSNSNNAIASGLVAINGSNPKMTK</sequence>
<accession>A0ABQ4K4B8</accession>
<gene>
    <name evidence="1" type="ORF">J1TS3_17080</name>
</gene>
<evidence type="ECO:0000313" key="2">
    <source>
        <dbReference type="Proteomes" id="UP000680279"/>
    </source>
</evidence>
<protein>
    <submittedName>
        <fullName evidence="1">Uncharacterized protein</fullName>
    </submittedName>
</protein>
<evidence type="ECO:0000313" key="1">
    <source>
        <dbReference type="EMBL" id="GIN20574.1"/>
    </source>
</evidence>
<comment type="caution">
    <text evidence="1">The sequence shown here is derived from an EMBL/GenBank/DDBJ whole genome shotgun (WGS) entry which is preliminary data.</text>
</comment>